<evidence type="ECO:0000313" key="2">
    <source>
        <dbReference type="Proteomes" id="UP000035331"/>
    </source>
</evidence>
<accession>A0A0G3C9B0</accession>
<evidence type="ECO:0000313" key="1">
    <source>
        <dbReference type="EMBL" id="AKJ38599.1"/>
    </source>
</evidence>
<organism evidence="1 2">
    <name type="scientific">Methanosarcina barkeri CM1</name>
    <dbReference type="NCBI Taxonomy" id="796385"/>
    <lineage>
        <taxon>Archaea</taxon>
        <taxon>Methanobacteriati</taxon>
        <taxon>Methanobacteriota</taxon>
        <taxon>Stenosarchaea group</taxon>
        <taxon>Methanomicrobia</taxon>
        <taxon>Methanosarcinales</taxon>
        <taxon>Methanosarcinaceae</taxon>
        <taxon>Methanosarcina</taxon>
    </lineage>
</organism>
<dbReference type="PATRIC" id="fig|796385.3.peg.1946"/>
<name>A0A0G3C9B0_METBA</name>
<reference evidence="2" key="1">
    <citation type="submission" date="2014-06" db="EMBL/GenBank/DDBJ databases">
        <title>The complete genome sequence of Methanosarcina barkeri CM1.</title>
        <authorList>
            <consortium name="Pastoral Greenhouse Gas Research Consortium"/>
            <person name="Lambie S.C."/>
            <person name="Leahy S.C."/>
            <person name="Kelly W.J."/>
            <person name="Li D."/>
            <person name="Reilly K."/>
            <person name="Attwood G.T."/>
            <person name="Altermann E."/>
        </authorList>
    </citation>
    <scope>NUCLEOTIDE SEQUENCE [LARGE SCALE GENOMIC DNA]</scope>
    <source>
        <strain evidence="2">CM1</strain>
    </source>
</reference>
<dbReference type="EMBL" id="CP008746">
    <property type="protein sequence ID" value="AKJ38599.1"/>
    <property type="molecule type" value="Genomic_DNA"/>
</dbReference>
<gene>
    <name evidence="1" type="ORF">MCM1_1559</name>
</gene>
<proteinExistence type="predicted"/>
<reference evidence="1 2" key="2">
    <citation type="journal article" date="2015" name="Stand. Genomic Sci.">
        <title>The complete genome sequence of the rumen methanogen Methanosarcina barkeri CM1.</title>
        <authorList>
            <person name="Lambie S.C."/>
            <person name="Kelly W.J."/>
            <person name="Leahy S.C."/>
            <person name="Li D."/>
            <person name="Reilly K."/>
            <person name="McAllister T.A."/>
            <person name="Valle E.R."/>
            <person name="Attwood G.T."/>
            <person name="Altermann E."/>
        </authorList>
    </citation>
    <scope>NUCLEOTIDE SEQUENCE [LARGE SCALE GENOMIC DNA]</scope>
    <source>
        <strain evidence="1 2">CM1</strain>
    </source>
</reference>
<dbReference type="AlphaFoldDB" id="A0A0G3C9B0"/>
<dbReference type="Proteomes" id="UP000035331">
    <property type="component" value="Chromosome"/>
</dbReference>
<sequence length="98" mass="11851">MKNFREKLNLTNIYYKWIKVYVLTVKIPKLFTKRQDSIISSKYLYNESDFCINCIVNGPSLDHIYKITPEQTNYKINHERIIPVHSLFCFSFEYLFND</sequence>
<protein>
    <submittedName>
        <fullName evidence="1">Uncharacterized protein</fullName>
    </submittedName>
</protein>